<dbReference type="EMBL" id="UOEQ01000435">
    <property type="protein sequence ID" value="VAW22907.1"/>
    <property type="molecule type" value="Genomic_DNA"/>
</dbReference>
<evidence type="ECO:0000313" key="2">
    <source>
        <dbReference type="EMBL" id="VAW22907.1"/>
    </source>
</evidence>
<dbReference type="PROSITE" id="PS51819">
    <property type="entry name" value="VOC"/>
    <property type="match status" value="1"/>
</dbReference>
<accession>A0A3B0UC58</accession>
<feature type="domain" description="VOC" evidence="1">
    <location>
        <begin position="7"/>
        <end position="133"/>
    </location>
</feature>
<dbReference type="SUPFAM" id="SSF54593">
    <property type="entry name" value="Glyoxalase/Bleomycin resistance protein/Dihydroxybiphenyl dioxygenase"/>
    <property type="match status" value="1"/>
</dbReference>
<organism evidence="2">
    <name type="scientific">hydrothermal vent metagenome</name>
    <dbReference type="NCBI Taxonomy" id="652676"/>
    <lineage>
        <taxon>unclassified sequences</taxon>
        <taxon>metagenomes</taxon>
        <taxon>ecological metagenomes</taxon>
    </lineage>
</organism>
<proteinExistence type="predicted"/>
<dbReference type="AlphaFoldDB" id="A0A3B0UC58"/>
<gene>
    <name evidence="2" type="ORF">MNBD_ALPHA11-1537</name>
</gene>
<protein>
    <recommendedName>
        <fullName evidence="1">VOC domain-containing protein</fullName>
    </recommendedName>
</protein>
<name>A0A3B0UC58_9ZZZZ</name>
<dbReference type="InterPro" id="IPR037523">
    <property type="entry name" value="VOC_core"/>
</dbReference>
<dbReference type="InterPro" id="IPR029068">
    <property type="entry name" value="Glyas_Bleomycin-R_OHBP_Dase"/>
</dbReference>
<evidence type="ECO:0000259" key="1">
    <source>
        <dbReference type="PROSITE" id="PS51819"/>
    </source>
</evidence>
<reference evidence="2" key="1">
    <citation type="submission" date="2018-06" db="EMBL/GenBank/DDBJ databases">
        <authorList>
            <person name="Zhirakovskaya E."/>
        </authorList>
    </citation>
    <scope>NUCLEOTIDE SEQUENCE</scope>
</reference>
<sequence>MEVANCIATAAVFIVADLRKSTNWYIEQLGFVAAELNWDENPTFSIVRCEGAAIMLKQGGKKSLDNRQLANRHYTPGDVVSDVYFWVQDLKKIELSLKVGNTPIFAGPIKRSYGCTEIMVVDPDDYLICFGRCP</sequence>
<dbReference type="Gene3D" id="3.10.180.10">
    <property type="entry name" value="2,3-Dihydroxybiphenyl 1,2-Dioxygenase, domain 1"/>
    <property type="match status" value="1"/>
</dbReference>